<feature type="transmembrane region" description="Helical" evidence="1">
    <location>
        <begin position="79"/>
        <end position="98"/>
    </location>
</feature>
<keyword evidence="1" id="KW-0812">Transmembrane</keyword>
<dbReference type="RefSeq" id="WP_328858635.1">
    <property type="nucleotide sequence ID" value="NZ_CP108021.1"/>
</dbReference>
<keyword evidence="1" id="KW-1133">Transmembrane helix</keyword>
<evidence type="ECO:0000313" key="3">
    <source>
        <dbReference type="Proteomes" id="UP001432128"/>
    </source>
</evidence>
<name>A0AAU4K6D1_9NOCA</name>
<feature type="transmembrane region" description="Helical" evidence="1">
    <location>
        <begin position="12"/>
        <end position="33"/>
    </location>
</feature>
<keyword evidence="3" id="KW-1185">Reference proteome</keyword>
<accession>A0AAU4K6D1</accession>
<evidence type="ECO:0008006" key="4">
    <source>
        <dbReference type="Google" id="ProtNLM"/>
    </source>
</evidence>
<gene>
    <name evidence="2" type="ORF">OG579_07550</name>
</gene>
<feature type="transmembrane region" description="Helical" evidence="1">
    <location>
        <begin position="39"/>
        <end position="58"/>
    </location>
</feature>
<organism evidence="2 3">
    <name type="scientific">Williamsia herbipolensis</name>
    <dbReference type="NCBI Taxonomy" id="1603258"/>
    <lineage>
        <taxon>Bacteria</taxon>
        <taxon>Bacillati</taxon>
        <taxon>Actinomycetota</taxon>
        <taxon>Actinomycetes</taxon>
        <taxon>Mycobacteriales</taxon>
        <taxon>Nocardiaceae</taxon>
        <taxon>Williamsia</taxon>
    </lineage>
</organism>
<dbReference type="KEGG" id="whr:OG579_07550"/>
<proteinExistence type="predicted"/>
<dbReference type="Proteomes" id="UP001432128">
    <property type="component" value="Chromosome"/>
</dbReference>
<dbReference type="EMBL" id="CP108021">
    <property type="protein sequence ID" value="WUM21621.1"/>
    <property type="molecule type" value="Genomic_DNA"/>
</dbReference>
<sequence length="242" mass="24711">MTAATSASTPTRAARGVICLAAVAGIVSALVVLGAPTWVWPPAVAVALGVLAHLWTGVVRRHPSDQGPIDRVPVHRRDAVVAAVALVALATTLAGASLRPTRDDAGPDPTLLGAARSTMTALFDFGPADFAADPATRRAARITPLLTGRLLADYRSQGPNVALASAVETGASSSIAVTGVGVAPAATTGGETMRLLVFATQTIDIPTASPSRATVPIARWVVMRRVGDGWRMADLYPVGVDG</sequence>
<evidence type="ECO:0000313" key="2">
    <source>
        <dbReference type="EMBL" id="WUM21621.1"/>
    </source>
</evidence>
<evidence type="ECO:0000256" key="1">
    <source>
        <dbReference type="SAM" id="Phobius"/>
    </source>
</evidence>
<protein>
    <recommendedName>
        <fullName evidence="4">Mce-associated membrane protein</fullName>
    </recommendedName>
</protein>
<dbReference type="AlphaFoldDB" id="A0AAU4K6D1"/>
<reference evidence="2 3" key="1">
    <citation type="submission" date="2022-10" db="EMBL/GenBank/DDBJ databases">
        <title>The complete genomes of actinobacterial strains from the NBC collection.</title>
        <authorList>
            <person name="Joergensen T.S."/>
            <person name="Alvarez Arevalo M."/>
            <person name="Sterndorff E.B."/>
            <person name="Faurdal D."/>
            <person name="Vuksanovic O."/>
            <person name="Mourched A.-S."/>
            <person name="Charusanti P."/>
            <person name="Shaw S."/>
            <person name="Blin K."/>
            <person name="Weber T."/>
        </authorList>
    </citation>
    <scope>NUCLEOTIDE SEQUENCE [LARGE SCALE GENOMIC DNA]</scope>
    <source>
        <strain evidence="2 3">NBC_00319</strain>
    </source>
</reference>
<keyword evidence="1" id="KW-0472">Membrane</keyword>